<keyword evidence="6" id="KW-0813">Transport</keyword>
<dbReference type="Proteomes" id="UP000826234">
    <property type="component" value="Unassembled WGS sequence"/>
</dbReference>
<organism evidence="17 18">
    <name type="scientific">Phrynosoma platyrhinos</name>
    <name type="common">Desert horned lizard</name>
    <dbReference type="NCBI Taxonomy" id="52577"/>
    <lineage>
        <taxon>Eukaryota</taxon>
        <taxon>Metazoa</taxon>
        <taxon>Chordata</taxon>
        <taxon>Craniata</taxon>
        <taxon>Vertebrata</taxon>
        <taxon>Euteleostomi</taxon>
        <taxon>Lepidosauria</taxon>
        <taxon>Squamata</taxon>
        <taxon>Bifurcata</taxon>
        <taxon>Unidentata</taxon>
        <taxon>Episquamata</taxon>
        <taxon>Toxicofera</taxon>
        <taxon>Iguania</taxon>
        <taxon>Phrynosomatidae</taxon>
        <taxon>Phrynosomatinae</taxon>
        <taxon>Phrynosoma</taxon>
    </lineage>
</organism>
<evidence type="ECO:0000256" key="5">
    <source>
        <dbReference type="ARBA" id="ARBA00018681"/>
    </source>
</evidence>
<evidence type="ECO:0000313" key="18">
    <source>
        <dbReference type="Proteomes" id="UP000826234"/>
    </source>
</evidence>
<evidence type="ECO:0000313" key="17">
    <source>
        <dbReference type="EMBL" id="KAH0628692.1"/>
    </source>
</evidence>
<comment type="subcellular location">
    <subcellularLocation>
        <location evidence="2">Mitochondrion inner membrane</location>
        <topology evidence="2">Single-pass membrane protein</topology>
        <orientation evidence="2">Matrix side</orientation>
    </subcellularLocation>
</comment>
<accession>A0ABQ7TG25</accession>
<keyword evidence="8" id="KW-0812">Transmembrane</keyword>
<evidence type="ECO:0000256" key="11">
    <source>
        <dbReference type="ARBA" id="ARBA00022989"/>
    </source>
</evidence>
<feature type="compositionally biased region" description="Low complexity" evidence="16">
    <location>
        <begin position="1"/>
        <end position="14"/>
    </location>
</feature>
<keyword evidence="18" id="KW-1185">Reference proteome</keyword>
<sequence>MAASSSSSSSSSGSVYRPAPLASLPPQLDPAQYDVSPEQRRAEAERLAIRARLKRHYLLQLNDPRRTHLIDYKEKLIQEGKYERPFHLAY</sequence>
<keyword evidence="13" id="KW-0472">Membrane</keyword>
<evidence type="ECO:0000256" key="10">
    <source>
        <dbReference type="ARBA" id="ARBA00022982"/>
    </source>
</evidence>
<dbReference type="InterPro" id="IPR009866">
    <property type="entry name" value="NADH_UbQ_OxRdtase_NDUFB4_su"/>
</dbReference>
<evidence type="ECO:0000256" key="12">
    <source>
        <dbReference type="ARBA" id="ARBA00023128"/>
    </source>
</evidence>
<evidence type="ECO:0000256" key="1">
    <source>
        <dbReference type="ARBA" id="ARBA00003195"/>
    </source>
</evidence>
<evidence type="ECO:0000256" key="6">
    <source>
        <dbReference type="ARBA" id="ARBA00022448"/>
    </source>
</evidence>
<keyword evidence="7" id="KW-0679">Respiratory chain</keyword>
<comment type="function">
    <text evidence="1">Accessory subunit of the mitochondrial membrane respiratory chain NADH dehydrogenase (Complex I), that is believed not to be involved in catalysis. Complex I functions in the transfer of electrons from NADH to the respiratory chain. The immediate electron acceptor for the enzyme is believed to be ubiquinone.</text>
</comment>
<comment type="similarity">
    <text evidence="3">Belongs to the complex I NDUFB4 subunit family.</text>
</comment>
<keyword evidence="10" id="KW-0249">Electron transport</keyword>
<dbReference type="PANTHER" id="PTHR15469:SF0">
    <property type="entry name" value="NADH DEHYDROGENASE [UBIQUINONE] 1 BETA SUBCOMPLEX SUBUNIT 4"/>
    <property type="match status" value="1"/>
</dbReference>
<name>A0ABQ7TG25_PHRPL</name>
<evidence type="ECO:0000256" key="9">
    <source>
        <dbReference type="ARBA" id="ARBA00022792"/>
    </source>
</evidence>
<feature type="region of interest" description="Disordered" evidence="16">
    <location>
        <begin position="1"/>
        <end position="41"/>
    </location>
</feature>
<evidence type="ECO:0000256" key="3">
    <source>
        <dbReference type="ARBA" id="ARBA00007260"/>
    </source>
</evidence>
<evidence type="ECO:0000256" key="7">
    <source>
        <dbReference type="ARBA" id="ARBA00022660"/>
    </source>
</evidence>
<keyword evidence="9" id="KW-0999">Mitochondrion inner membrane</keyword>
<evidence type="ECO:0000256" key="2">
    <source>
        <dbReference type="ARBA" id="ARBA00004298"/>
    </source>
</evidence>
<comment type="subunit">
    <text evidence="4">Complex I is composed of 45 different subunits.</text>
</comment>
<evidence type="ECO:0000256" key="4">
    <source>
        <dbReference type="ARBA" id="ARBA00011533"/>
    </source>
</evidence>
<dbReference type="Pfam" id="PF07225">
    <property type="entry name" value="NDUF_B4"/>
    <property type="match status" value="1"/>
</dbReference>
<dbReference type="PANTHER" id="PTHR15469">
    <property type="entry name" value="NADH-UBIQUINONE OXIDOREDUCTASE B15 SUBUNIT"/>
    <property type="match status" value="1"/>
</dbReference>
<evidence type="ECO:0000256" key="8">
    <source>
        <dbReference type="ARBA" id="ARBA00022692"/>
    </source>
</evidence>
<gene>
    <name evidence="17" type="ORF">JD844_010115</name>
</gene>
<reference evidence="17 18" key="1">
    <citation type="journal article" date="2022" name="Gigascience">
        <title>A chromosome-level genome assembly and annotation of the desert horned lizard, Phrynosoma platyrhinos, provides insight into chromosomal rearrangements among reptiles.</title>
        <authorList>
            <person name="Koochekian N."/>
            <person name="Ascanio A."/>
            <person name="Farleigh K."/>
            <person name="Card D.C."/>
            <person name="Schield D.R."/>
            <person name="Castoe T.A."/>
            <person name="Jezkova T."/>
        </authorList>
    </citation>
    <scope>NUCLEOTIDE SEQUENCE [LARGE SCALE GENOMIC DNA]</scope>
    <source>
        <strain evidence="17">NK-2021</strain>
    </source>
</reference>
<comment type="caution">
    <text evidence="17">The sequence shown here is derived from an EMBL/GenBank/DDBJ whole genome shotgun (WGS) entry which is preliminary data.</text>
</comment>
<evidence type="ECO:0000256" key="13">
    <source>
        <dbReference type="ARBA" id="ARBA00023136"/>
    </source>
</evidence>
<keyword evidence="12" id="KW-0496">Mitochondrion</keyword>
<protein>
    <recommendedName>
        <fullName evidence="5">NADH dehydrogenase [ubiquinone] 1 beta subcomplex subunit 4</fullName>
    </recommendedName>
    <alternativeName>
        <fullName evidence="14">Complex I-B15</fullName>
    </alternativeName>
    <alternativeName>
        <fullName evidence="15">NADH-ubiquinone oxidoreductase B15 subunit</fullName>
    </alternativeName>
</protein>
<evidence type="ECO:0000256" key="14">
    <source>
        <dbReference type="ARBA" id="ARBA00030212"/>
    </source>
</evidence>
<proteinExistence type="inferred from homology"/>
<dbReference type="EMBL" id="JAIPUX010000439">
    <property type="protein sequence ID" value="KAH0628692.1"/>
    <property type="molecule type" value="Genomic_DNA"/>
</dbReference>
<evidence type="ECO:0000256" key="15">
    <source>
        <dbReference type="ARBA" id="ARBA00030987"/>
    </source>
</evidence>
<evidence type="ECO:0000256" key="16">
    <source>
        <dbReference type="SAM" id="MobiDB-lite"/>
    </source>
</evidence>
<keyword evidence="11" id="KW-1133">Transmembrane helix</keyword>